<sequence length="70" mass="7959">MHTSSFCRRSRIISSRSPTLASTRHTRQQYNMFNGAGMGFCRFPGPRHNCKQALPYTAFISRALNKPHSS</sequence>
<gene>
    <name evidence="1" type="ORF">I7I53_01573</name>
</gene>
<name>A0A8A1LKV9_AJEC8</name>
<dbReference type="AlphaFoldDB" id="A0A8A1LKV9"/>
<reference evidence="1" key="1">
    <citation type="submission" date="2021-01" db="EMBL/GenBank/DDBJ databases">
        <title>Chromosome-level genome assembly of a human fungal pathogen reveals clustering of transcriptionally co-regulated genes.</title>
        <authorList>
            <person name="Voorhies M."/>
            <person name="Cohen S."/>
            <person name="Shea T.P."/>
            <person name="Petrus S."/>
            <person name="Munoz J.F."/>
            <person name="Poplawski S."/>
            <person name="Goldman W.E."/>
            <person name="Michael T."/>
            <person name="Cuomo C.A."/>
            <person name="Sil A."/>
            <person name="Beyhan S."/>
        </authorList>
    </citation>
    <scope>NUCLEOTIDE SEQUENCE</scope>
    <source>
        <strain evidence="1">H88</strain>
    </source>
</reference>
<protein>
    <submittedName>
        <fullName evidence="1">Uncharacterized protein</fullName>
    </submittedName>
</protein>
<proteinExistence type="predicted"/>
<organism evidence="1 2">
    <name type="scientific">Ajellomyces capsulatus (strain H88)</name>
    <name type="common">Darling's disease fungus</name>
    <name type="synonym">Histoplasma capsulatum</name>
    <dbReference type="NCBI Taxonomy" id="544711"/>
    <lineage>
        <taxon>Eukaryota</taxon>
        <taxon>Fungi</taxon>
        <taxon>Dikarya</taxon>
        <taxon>Ascomycota</taxon>
        <taxon>Pezizomycotina</taxon>
        <taxon>Eurotiomycetes</taxon>
        <taxon>Eurotiomycetidae</taxon>
        <taxon>Onygenales</taxon>
        <taxon>Ajellomycetaceae</taxon>
        <taxon>Histoplasma</taxon>
    </lineage>
</organism>
<dbReference type="EMBL" id="CP069104">
    <property type="protein sequence ID" value="QSS54110.1"/>
    <property type="molecule type" value="Genomic_DNA"/>
</dbReference>
<dbReference type="VEuPathDB" id="FungiDB:I7I53_01573"/>
<evidence type="ECO:0000313" key="1">
    <source>
        <dbReference type="EMBL" id="QSS54110.1"/>
    </source>
</evidence>
<accession>A0A8A1LKV9</accession>
<dbReference type="Proteomes" id="UP000663419">
    <property type="component" value="Chromosome 3"/>
</dbReference>
<evidence type="ECO:0000313" key="2">
    <source>
        <dbReference type="Proteomes" id="UP000663419"/>
    </source>
</evidence>